<dbReference type="PROSITE" id="PS50071">
    <property type="entry name" value="HOMEOBOX_2"/>
    <property type="match status" value="1"/>
</dbReference>
<gene>
    <name evidence="9" type="ORF">RUM44_013071</name>
</gene>
<feature type="DNA-binding region" description="Homeobox" evidence="5">
    <location>
        <begin position="178"/>
        <end position="237"/>
    </location>
</feature>
<evidence type="ECO:0000256" key="6">
    <source>
        <dbReference type="RuleBase" id="RU000682"/>
    </source>
</evidence>
<dbReference type="InterPro" id="IPR001356">
    <property type="entry name" value="HD"/>
</dbReference>
<feature type="domain" description="Homeobox" evidence="8">
    <location>
        <begin position="176"/>
        <end position="236"/>
    </location>
</feature>
<feature type="region of interest" description="Disordered" evidence="7">
    <location>
        <begin position="119"/>
        <end position="181"/>
    </location>
</feature>
<feature type="region of interest" description="Disordered" evidence="7">
    <location>
        <begin position="265"/>
        <end position="287"/>
    </location>
</feature>
<feature type="compositionally biased region" description="Basic and acidic residues" evidence="7">
    <location>
        <begin position="160"/>
        <end position="170"/>
    </location>
</feature>
<evidence type="ECO:0000313" key="9">
    <source>
        <dbReference type="EMBL" id="KAK6641362.1"/>
    </source>
</evidence>
<dbReference type="EMBL" id="JAWJWF010000001">
    <property type="protein sequence ID" value="KAK6641362.1"/>
    <property type="molecule type" value="Genomic_DNA"/>
</dbReference>
<dbReference type="SUPFAM" id="SSF46689">
    <property type="entry name" value="Homeodomain-like"/>
    <property type="match status" value="1"/>
</dbReference>
<evidence type="ECO:0000256" key="1">
    <source>
        <dbReference type="ARBA" id="ARBA00004123"/>
    </source>
</evidence>
<dbReference type="PANTHER" id="PTHR47421">
    <property type="entry name" value="GS HOMEOBOX 2"/>
    <property type="match status" value="1"/>
</dbReference>
<dbReference type="Gene3D" id="1.10.10.60">
    <property type="entry name" value="Homeodomain-like"/>
    <property type="match status" value="1"/>
</dbReference>
<keyword evidence="10" id="KW-1185">Reference proteome</keyword>
<proteinExistence type="predicted"/>
<evidence type="ECO:0000256" key="2">
    <source>
        <dbReference type="ARBA" id="ARBA00023125"/>
    </source>
</evidence>
<keyword evidence="4 5" id="KW-0539">Nucleus</keyword>
<feature type="compositionally biased region" description="Polar residues" evidence="7">
    <location>
        <begin position="148"/>
        <end position="159"/>
    </location>
</feature>
<comment type="subcellular location">
    <subcellularLocation>
        <location evidence="1 5 6">Nucleus</location>
    </subcellularLocation>
</comment>
<sequence length="311" mass="34977">MSRSFLVDSLIKKDSKPKLSSSPVNFLTQRHGYSSTFADYLFSTGRIPAELKSGCFRNLQSHITSSGNKFDSSSLQAQNVLFPAYYPMQNFNPNYCGVNLTSSESSEYKSKIFRPVPLPTSKKTNHIETDEPLPYKDYEKSDARSDSSGRSPTPPQTSLSKERSRSRSPLDEDSGGSSKRIRTAFTSTQLLELEREFASNMYLSRLRRIEIASYLRLSEKQVKIWFQNRRVKYKKEDSTTGSIIHGSPGQNCCCARNCASSGKRKATESEEDLTVEENSGSDIDVTSDGDLNSCRSVFNTYRPTGVREQTF</sequence>
<protein>
    <recommendedName>
        <fullName evidence="8">Homeobox domain-containing protein</fullName>
    </recommendedName>
</protein>
<keyword evidence="2 5" id="KW-0238">DNA-binding</keyword>
<dbReference type="CDD" id="cd00086">
    <property type="entry name" value="homeodomain"/>
    <property type="match status" value="1"/>
</dbReference>
<name>A0ABR1BDF1_POLSC</name>
<evidence type="ECO:0000313" key="10">
    <source>
        <dbReference type="Proteomes" id="UP001359485"/>
    </source>
</evidence>
<dbReference type="Pfam" id="PF00046">
    <property type="entry name" value="Homeodomain"/>
    <property type="match status" value="1"/>
</dbReference>
<dbReference type="PROSITE" id="PS00027">
    <property type="entry name" value="HOMEOBOX_1"/>
    <property type="match status" value="1"/>
</dbReference>
<dbReference type="PRINTS" id="PR00024">
    <property type="entry name" value="HOMEOBOX"/>
</dbReference>
<dbReference type="InterPro" id="IPR042191">
    <property type="entry name" value="GSH1/2"/>
</dbReference>
<dbReference type="InterPro" id="IPR017970">
    <property type="entry name" value="Homeobox_CS"/>
</dbReference>
<accession>A0ABR1BDF1</accession>
<feature type="compositionally biased region" description="Basic and acidic residues" evidence="7">
    <location>
        <begin position="125"/>
        <end position="147"/>
    </location>
</feature>
<evidence type="ECO:0000256" key="3">
    <source>
        <dbReference type="ARBA" id="ARBA00023155"/>
    </source>
</evidence>
<evidence type="ECO:0000259" key="8">
    <source>
        <dbReference type="PROSITE" id="PS50071"/>
    </source>
</evidence>
<evidence type="ECO:0000256" key="7">
    <source>
        <dbReference type="SAM" id="MobiDB-lite"/>
    </source>
</evidence>
<dbReference type="InterPro" id="IPR009057">
    <property type="entry name" value="Homeodomain-like_sf"/>
</dbReference>
<comment type="caution">
    <text evidence="9">The sequence shown here is derived from an EMBL/GenBank/DDBJ whole genome shotgun (WGS) entry which is preliminary data.</text>
</comment>
<evidence type="ECO:0000256" key="5">
    <source>
        <dbReference type="PROSITE-ProRule" id="PRU00108"/>
    </source>
</evidence>
<organism evidence="9 10">
    <name type="scientific">Polyplax serrata</name>
    <name type="common">Common mouse louse</name>
    <dbReference type="NCBI Taxonomy" id="468196"/>
    <lineage>
        <taxon>Eukaryota</taxon>
        <taxon>Metazoa</taxon>
        <taxon>Ecdysozoa</taxon>
        <taxon>Arthropoda</taxon>
        <taxon>Hexapoda</taxon>
        <taxon>Insecta</taxon>
        <taxon>Pterygota</taxon>
        <taxon>Neoptera</taxon>
        <taxon>Paraneoptera</taxon>
        <taxon>Psocodea</taxon>
        <taxon>Troctomorpha</taxon>
        <taxon>Phthiraptera</taxon>
        <taxon>Anoplura</taxon>
        <taxon>Polyplacidae</taxon>
        <taxon>Polyplax</taxon>
    </lineage>
</organism>
<dbReference type="PANTHER" id="PTHR47421:SF2">
    <property type="entry name" value="GS HOMEOBOX 1"/>
    <property type="match status" value="1"/>
</dbReference>
<evidence type="ECO:0000256" key="4">
    <source>
        <dbReference type="ARBA" id="ARBA00023242"/>
    </source>
</evidence>
<reference evidence="9 10" key="1">
    <citation type="submission" date="2023-09" db="EMBL/GenBank/DDBJ databases">
        <title>Genomes of two closely related lineages of the louse Polyplax serrata with different host specificities.</title>
        <authorList>
            <person name="Martinu J."/>
            <person name="Tarabai H."/>
            <person name="Stefka J."/>
            <person name="Hypsa V."/>
        </authorList>
    </citation>
    <scope>NUCLEOTIDE SEQUENCE [LARGE SCALE GENOMIC DNA]</scope>
    <source>
        <strain evidence="9">98ZLc_SE</strain>
    </source>
</reference>
<dbReference type="SMART" id="SM00389">
    <property type="entry name" value="HOX"/>
    <property type="match status" value="1"/>
</dbReference>
<keyword evidence="3 5" id="KW-0371">Homeobox</keyword>
<dbReference type="InterPro" id="IPR020479">
    <property type="entry name" value="HD_metazoa"/>
</dbReference>
<dbReference type="Proteomes" id="UP001359485">
    <property type="component" value="Unassembled WGS sequence"/>
</dbReference>